<organism evidence="1 2">
    <name type="scientific">Phakopsora pachyrhizi</name>
    <name type="common">Asian soybean rust disease fungus</name>
    <dbReference type="NCBI Taxonomy" id="170000"/>
    <lineage>
        <taxon>Eukaryota</taxon>
        <taxon>Fungi</taxon>
        <taxon>Dikarya</taxon>
        <taxon>Basidiomycota</taxon>
        <taxon>Pucciniomycotina</taxon>
        <taxon>Pucciniomycetes</taxon>
        <taxon>Pucciniales</taxon>
        <taxon>Phakopsoraceae</taxon>
        <taxon>Phakopsora</taxon>
    </lineage>
</organism>
<protein>
    <submittedName>
        <fullName evidence="1">Uncharacterized protein</fullName>
    </submittedName>
</protein>
<proteinExistence type="predicted"/>
<comment type="caution">
    <text evidence="1">The sequence shown here is derived from an EMBL/GenBank/DDBJ whole genome shotgun (WGS) entry which is preliminary data.</text>
</comment>
<dbReference type="Proteomes" id="UP001153365">
    <property type="component" value="Unassembled WGS sequence"/>
</dbReference>
<sequence>MLKLESCLADGLEDPGLFITQEWLKAGADARQSTGHKVVGLQVREEVEEAWELGKLSQLPSSFVERPNVKRIKFDMQLVVNNFRP</sequence>
<accession>A0AAV0BPG6</accession>
<name>A0AAV0BPG6_PHAPC</name>
<evidence type="ECO:0000313" key="1">
    <source>
        <dbReference type="EMBL" id="CAH7689237.1"/>
    </source>
</evidence>
<gene>
    <name evidence="1" type="ORF">PPACK8108_LOCUS24267</name>
</gene>
<dbReference type="EMBL" id="CALTRL010006052">
    <property type="protein sequence ID" value="CAH7689237.1"/>
    <property type="molecule type" value="Genomic_DNA"/>
</dbReference>
<reference evidence="1" key="1">
    <citation type="submission" date="2022-06" db="EMBL/GenBank/DDBJ databases">
        <authorList>
            <consortium name="SYNGENTA / RWTH Aachen University"/>
        </authorList>
    </citation>
    <scope>NUCLEOTIDE SEQUENCE</scope>
</reference>
<dbReference type="AlphaFoldDB" id="A0AAV0BPG6"/>
<evidence type="ECO:0000313" key="2">
    <source>
        <dbReference type="Proteomes" id="UP001153365"/>
    </source>
</evidence>
<keyword evidence="2" id="KW-1185">Reference proteome</keyword>